<feature type="transmembrane region" description="Helical" evidence="5">
    <location>
        <begin position="138"/>
        <end position="158"/>
    </location>
</feature>
<feature type="transmembrane region" description="Helical" evidence="5">
    <location>
        <begin position="93"/>
        <end position="126"/>
    </location>
</feature>
<keyword evidence="8" id="KW-1185">Reference proteome</keyword>
<evidence type="ECO:0000256" key="3">
    <source>
        <dbReference type="ARBA" id="ARBA00022989"/>
    </source>
</evidence>
<protein>
    <recommendedName>
        <fullName evidence="6">Integral membrane bound transporter domain-containing protein</fullName>
    </recommendedName>
</protein>
<dbReference type="EMBL" id="VLNT01000006">
    <property type="protein sequence ID" value="TSD63127.1"/>
    <property type="molecule type" value="Genomic_DNA"/>
</dbReference>
<dbReference type="RefSeq" id="WP_143913181.1">
    <property type="nucleotide sequence ID" value="NZ_VLNT01000006.1"/>
</dbReference>
<keyword evidence="4 5" id="KW-0472">Membrane</keyword>
<feature type="domain" description="Integral membrane bound transporter" evidence="6">
    <location>
        <begin position="29"/>
        <end position="153"/>
    </location>
</feature>
<evidence type="ECO:0000256" key="2">
    <source>
        <dbReference type="ARBA" id="ARBA00022692"/>
    </source>
</evidence>
<evidence type="ECO:0000313" key="7">
    <source>
        <dbReference type="EMBL" id="TSD63127.1"/>
    </source>
</evidence>
<dbReference type="GO" id="GO:0016020">
    <property type="term" value="C:membrane"/>
    <property type="evidence" value="ECO:0007669"/>
    <property type="project" value="UniProtKB-SubCell"/>
</dbReference>
<feature type="transmembrane region" description="Helical" evidence="5">
    <location>
        <begin position="43"/>
        <end position="60"/>
    </location>
</feature>
<comment type="caution">
    <text evidence="7">The sequence shown here is derived from an EMBL/GenBank/DDBJ whole genome shotgun (WGS) entry which is preliminary data.</text>
</comment>
<organism evidence="7 8">
    <name type="scientific">Aeromicrobium piscarium</name>
    <dbReference type="NCBI Taxonomy" id="2590901"/>
    <lineage>
        <taxon>Bacteria</taxon>
        <taxon>Bacillati</taxon>
        <taxon>Actinomycetota</taxon>
        <taxon>Actinomycetes</taxon>
        <taxon>Propionibacteriales</taxon>
        <taxon>Nocardioidaceae</taxon>
        <taxon>Aeromicrobium</taxon>
    </lineage>
</organism>
<evidence type="ECO:0000313" key="8">
    <source>
        <dbReference type="Proteomes" id="UP000316988"/>
    </source>
</evidence>
<name>A0A554S9V0_9ACTN</name>
<reference evidence="7 8" key="1">
    <citation type="submission" date="2019-07" db="EMBL/GenBank/DDBJ databases">
        <authorList>
            <person name="Zhao L.H."/>
        </authorList>
    </citation>
    <scope>NUCLEOTIDE SEQUENCE [LARGE SCALE GENOMIC DNA]</scope>
    <source>
        <strain evidence="7 8">Co35</strain>
    </source>
</reference>
<accession>A0A554S9V0</accession>
<evidence type="ECO:0000256" key="4">
    <source>
        <dbReference type="ARBA" id="ARBA00023136"/>
    </source>
</evidence>
<evidence type="ECO:0000259" key="6">
    <source>
        <dbReference type="Pfam" id="PF13515"/>
    </source>
</evidence>
<evidence type="ECO:0000256" key="1">
    <source>
        <dbReference type="ARBA" id="ARBA00004141"/>
    </source>
</evidence>
<keyword evidence="3 5" id="KW-1133">Transmembrane helix</keyword>
<sequence>MESRWRHRWQMWLPRLAMAFKSAAAASLAWLIVLPFGAGGPDYGYYAPLGAVIAVSATVARSSRRSIQTVAAILVGSALTAAAAWILPEPGVVVLTIVIVVGVLLSAVPWLGAAGQWVPLASLFVLVVDQDARVDYIASYAGLTALGALVGIAMNVLFPPLPLRSLGRALEDLRITTADQLERLSDRLRTDPGDEESAPPEVALDPRRQHARQLVTELNDARRGNWRARHWTGDTDRQREYAAELQRLSLLVEDLPLVVDARQYEDHSRRALGPALRPLVADALGDCAELLRCAESLQADPTILAAAERSVARLEERTLVAGDDAGDLFIAGMVVTVLRDIVRAARAHLDGASVRSSDQRGGG</sequence>
<dbReference type="Proteomes" id="UP000316988">
    <property type="component" value="Unassembled WGS sequence"/>
</dbReference>
<dbReference type="InterPro" id="IPR049453">
    <property type="entry name" value="Memb_transporter_dom"/>
</dbReference>
<gene>
    <name evidence="7" type="ORF">FNM00_09390</name>
</gene>
<proteinExistence type="predicted"/>
<comment type="subcellular location">
    <subcellularLocation>
        <location evidence="1">Membrane</location>
        <topology evidence="1">Multi-pass membrane protein</topology>
    </subcellularLocation>
</comment>
<dbReference type="OrthoDB" id="3579456at2"/>
<evidence type="ECO:0000256" key="5">
    <source>
        <dbReference type="SAM" id="Phobius"/>
    </source>
</evidence>
<feature type="transmembrane region" description="Helical" evidence="5">
    <location>
        <begin position="12"/>
        <end position="37"/>
    </location>
</feature>
<dbReference type="Pfam" id="PF13515">
    <property type="entry name" value="FUSC_2"/>
    <property type="match status" value="1"/>
</dbReference>
<dbReference type="AlphaFoldDB" id="A0A554S9V0"/>
<feature type="transmembrane region" description="Helical" evidence="5">
    <location>
        <begin position="67"/>
        <end position="87"/>
    </location>
</feature>
<keyword evidence="2 5" id="KW-0812">Transmembrane</keyword>